<evidence type="ECO:0000313" key="3">
    <source>
        <dbReference type="Proteomes" id="UP000266841"/>
    </source>
</evidence>
<feature type="region of interest" description="Disordered" evidence="1">
    <location>
        <begin position="1"/>
        <end position="20"/>
    </location>
</feature>
<name>K0QZ34_THAOC</name>
<accession>K0QZ34</accession>
<dbReference type="Proteomes" id="UP000266841">
    <property type="component" value="Unassembled WGS sequence"/>
</dbReference>
<feature type="compositionally biased region" description="Basic and acidic residues" evidence="1">
    <location>
        <begin position="126"/>
        <end position="139"/>
    </location>
</feature>
<feature type="compositionally biased region" description="Polar residues" evidence="1">
    <location>
        <begin position="1"/>
        <end position="10"/>
    </location>
</feature>
<evidence type="ECO:0000256" key="1">
    <source>
        <dbReference type="SAM" id="MobiDB-lite"/>
    </source>
</evidence>
<sequence>MLSAVNSQHHGSSHAWSGGEGAVKRVAGGMAAVPGDFQPTAPLARRFPAANRRLSALLLIISSKRNPQAEESGTCFCAMSQQWWDLDDGTTGGSRRRRAAQAAKRRNQEKESRRKQLKSCSSSATEDGKKSSDLYSERPSHHRHTGHERGTRQRAAGHVIQRPEHHAGACQADSDDSSISVECSQRSKSTLRRTRFRFDASESSNDETDEPLTREKRREIDLRLARHKKAKRAGLIDDSKPSGSGVTRMTWTQTRTTPRQLGRRGGQNTGRRNVLNL</sequence>
<feature type="region of interest" description="Disordered" evidence="1">
    <location>
        <begin position="87"/>
        <end position="190"/>
    </location>
</feature>
<feature type="compositionally biased region" description="Polar residues" evidence="1">
    <location>
        <begin position="177"/>
        <end position="188"/>
    </location>
</feature>
<keyword evidence="3" id="KW-1185">Reference proteome</keyword>
<feature type="compositionally biased region" description="Low complexity" evidence="1">
    <location>
        <begin position="247"/>
        <end position="260"/>
    </location>
</feature>
<dbReference type="EMBL" id="AGNL01049917">
    <property type="protein sequence ID" value="EJK44285.1"/>
    <property type="molecule type" value="Genomic_DNA"/>
</dbReference>
<reference evidence="2 3" key="1">
    <citation type="journal article" date="2012" name="Genome Biol.">
        <title>Genome and low-iron response of an oceanic diatom adapted to chronic iron limitation.</title>
        <authorList>
            <person name="Lommer M."/>
            <person name="Specht M."/>
            <person name="Roy A.S."/>
            <person name="Kraemer L."/>
            <person name="Andreson R."/>
            <person name="Gutowska M.A."/>
            <person name="Wolf J."/>
            <person name="Bergner S.V."/>
            <person name="Schilhabel M.B."/>
            <person name="Klostermeier U.C."/>
            <person name="Beiko R.G."/>
            <person name="Rosenstiel P."/>
            <person name="Hippler M."/>
            <person name="Laroche J."/>
        </authorList>
    </citation>
    <scope>NUCLEOTIDE SEQUENCE [LARGE SCALE GENOMIC DNA]</scope>
    <source>
        <strain evidence="2 3">CCMP1005</strain>
    </source>
</reference>
<evidence type="ECO:0000313" key="2">
    <source>
        <dbReference type="EMBL" id="EJK44285.1"/>
    </source>
</evidence>
<feature type="compositionally biased region" description="Basic residues" evidence="1">
    <location>
        <begin position="94"/>
        <end position="105"/>
    </location>
</feature>
<gene>
    <name evidence="2" type="ORF">THAOC_37185</name>
</gene>
<feature type="region of interest" description="Disordered" evidence="1">
    <location>
        <begin position="231"/>
        <end position="277"/>
    </location>
</feature>
<proteinExistence type="predicted"/>
<protein>
    <submittedName>
        <fullName evidence="2">Uncharacterized protein</fullName>
    </submittedName>
</protein>
<dbReference type="AlphaFoldDB" id="K0QZ34"/>
<organism evidence="2 3">
    <name type="scientific">Thalassiosira oceanica</name>
    <name type="common">Marine diatom</name>
    <dbReference type="NCBI Taxonomy" id="159749"/>
    <lineage>
        <taxon>Eukaryota</taxon>
        <taxon>Sar</taxon>
        <taxon>Stramenopiles</taxon>
        <taxon>Ochrophyta</taxon>
        <taxon>Bacillariophyta</taxon>
        <taxon>Coscinodiscophyceae</taxon>
        <taxon>Thalassiosirophycidae</taxon>
        <taxon>Thalassiosirales</taxon>
        <taxon>Thalassiosiraceae</taxon>
        <taxon>Thalassiosira</taxon>
    </lineage>
</organism>
<comment type="caution">
    <text evidence="2">The sequence shown here is derived from an EMBL/GenBank/DDBJ whole genome shotgun (WGS) entry which is preliminary data.</text>
</comment>